<evidence type="ECO:0000313" key="7">
    <source>
        <dbReference type="EMBL" id="WUR04930.1"/>
    </source>
</evidence>
<keyword evidence="4" id="KW-0238">DNA-binding</keyword>
<reference evidence="7" key="1">
    <citation type="journal article" date="2024" name="BMC Genomics">
        <title>Functional annotation of a divergent genome using sequence and structure-based similarity.</title>
        <authorList>
            <person name="Svedberg D."/>
            <person name="Winiger R.R."/>
            <person name="Berg A."/>
            <person name="Sharma H."/>
            <person name="Tellgren-Roth C."/>
            <person name="Debrunner-Vossbrinck B.A."/>
            <person name="Vossbrinck C.R."/>
            <person name="Barandun J."/>
        </authorList>
    </citation>
    <scope>NUCLEOTIDE SEQUENCE</scope>
    <source>
        <strain evidence="7">Illinois isolate</strain>
    </source>
</reference>
<keyword evidence="5" id="KW-0234">DNA repair</keyword>
<dbReference type="InterPro" id="IPR036187">
    <property type="entry name" value="DNA_mismatch_repair_MutS_sf"/>
</dbReference>
<dbReference type="PIRSF" id="PIRSF005813">
    <property type="entry name" value="MSH2"/>
    <property type="match status" value="1"/>
</dbReference>
<dbReference type="Gene3D" id="1.10.1420.10">
    <property type="match status" value="2"/>
</dbReference>
<dbReference type="CDD" id="cd03243">
    <property type="entry name" value="ABC_MutS_homologs"/>
    <property type="match status" value="1"/>
</dbReference>
<protein>
    <submittedName>
        <fullName evidence="7">DNA mismatch repair protein MSH2</fullName>
    </submittedName>
</protein>
<accession>A0AAX4JFV8</accession>
<dbReference type="GeneID" id="90542770"/>
<evidence type="ECO:0000256" key="1">
    <source>
        <dbReference type="ARBA" id="ARBA00006271"/>
    </source>
</evidence>
<dbReference type="InterPro" id="IPR007696">
    <property type="entry name" value="DNA_mismatch_repair_MutS_core"/>
</dbReference>
<evidence type="ECO:0000256" key="4">
    <source>
        <dbReference type="ARBA" id="ARBA00023125"/>
    </source>
</evidence>
<dbReference type="EMBL" id="CP142736">
    <property type="protein sequence ID" value="WUR04930.1"/>
    <property type="molecule type" value="Genomic_DNA"/>
</dbReference>
<dbReference type="GO" id="GO:0030983">
    <property type="term" value="F:mismatched DNA binding"/>
    <property type="evidence" value="ECO:0007669"/>
    <property type="project" value="InterPro"/>
</dbReference>
<dbReference type="SUPFAM" id="SSF48334">
    <property type="entry name" value="DNA repair protein MutS, domain III"/>
    <property type="match status" value="1"/>
</dbReference>
<dbReference type="InterPro" id="IPR045076">
    <property type="entry name" value="MutS"/>
</dbReference>
<evidence type="ECO:0000313" key="8">
    <source>
        <dbReference type="Proteomes" id="UP001334084"/>
    </source>
</evidence>
<evidence type="ECO:0000256" key="2">
    <source>
        <dbReference type="ARBA" id="ARBA00022741"/>
    </source>
</evidence>
<keyword evidence="8" id="KW-1185">Reference proteome</keyword>
<dbReference type="PROSITE" id="PS00486">
    <property type="entry name" value="DNA_MISMATCH_REPAIR_2"/>
    <property type="match status" value="1"/>
</dbReference>
<feature type="domain" description="DNA mismatch repair proteins mutS family" evidence="6">
    <location>
        <begin position="613"/>
        <end position="629"/>
    </location>
</feature>
<dbReference type="SUPFAM" id="SSF52540">
    <property type="entry name" value="P-loop containing nucleoside triphosphate hydrolases"/>
    <property type="match status" value="1"/>
</dbReference>
<keyword evidence="3" id="KW-0067">ATP-binding</keyword>
<dbReference type="RefSeq" id="XP_065331075.1">
    <property type="nucleotide sequence ID" value="XM_065475003.1"/>
</dbReference>
<dbReference type="InterPro" id="IPR036678">
    <property type="entry name" value="MutS_con_dom_sf"/>
</dbReference>
<dbReference type="SMART" id="SM00534">
    <property type="entry name" value="MUTSac"/>
    <property type="match status" value="1"/>
</dbReference>
<dbReference type="GO" id="GO:0140664">
    <property type="term" value="F:ATP-dependent DNA damage sensor activity"/>
    <property type="evidence" value="ECO:0007669"/>
    <property type="project" value="InterPro"/>
</dbReference>
<dbReference type="Gene3D" id="3.40.50.300">
    <property type="entry name" value="P-loop containing nucleotide triphosphate hydrolases"/>
    <property type="match status" value="1"/>
</dbReference>
<sequence>MKEESNFEVFRYENKENGYYVKPPYTKWIEGSSDKETKIQITDLETIIQNLLLTKNCKVEEYKDGVLVKQGYPGNWMDFTDLCLDHRLPPSLCSVKISKSHVEICFIRTTESTFYTCSIEDDDVYSNLYAVLSEINAFEIIYDDKNLVSLESTGIITHLCEKANSAIDLLKKFLKVEVADIKTYVRPNICIVDYNTLEALDIYSKEKCILDQFQCYTVQGKRLLLQFFKQPLRNKEEIEARLNIIEKIRMLDLEILREFPDILKITKKISKISLLEILKLHQVVGKIPNLLDKINYSSLQSDFYIPLTNINSRVIMEDIEKVIDIKKSQRNIVVFNTVQKNEGDLSLQIISELYKSLDKINAECNSEYRKLLDICDKIKYEEGDDNFRITRIEYKKAENALQRCNILIINILKSGVNFTTKRMSELTLEKNNVKESINKETCHILNELRLKMKTYVNELEVLNYIVALLDVFHAIGKKSKDFGYTRPTFINPKTNKDSNIVDDDVFIEIKGGIHPLLEDKDCISNDIYLNKKRLCVITGPNMGGKSTYLKMIGVISILAQVGCYVPAKYARLPIFDGVYIRIGANDCTYKGSSTFMVEMKDISRICRMSTEESLILIDELGRGTSEIDGISIAKAVKDYLHEKRCITLFATHFPELCDDRSLNMKASFDQLILNYKIVEGICDTSWGLNVAKMVGFPESVIEDIEKGLEQ</sequence>
<evidence type="ECO:0000256" key="3">
    <source>
        <dbReference type="ARBA" id="ARBA00022840"/>
    </source>
</evidence>
<dbReference type="GO" id="GO:0005524">
    <property type="term" value="F:ATP binding"/>
    <property type="evidence" value="ECO:0007669"/>
    <property type="project" value="UniProtKB-KW"/>
</dbReference>
<organism evidence="7 8">
    <name type="scientific">Vairimorpha necatrix</name>
    <dbReference type="NCBI Taxonomy" id="6039"/>
    <lineage>
        <taxon>Eukaryota</taxon>
        <taxon>Fungi</taxon>
        <taxon>Fungi incertae sedis</taxon>
        <taxon>Microsporidia</taxon>
        <taxon>Nosematidae</taxon>
        <taxon>Vairimorpha</taxon>
    </lineage>
</organism>
<comment type="similarity">
    <text evidence="1">Belongs to the DNA mismatch repair MutS family.</text>
</comment>
<proteinExistence type="inferred from homology"/>
<dbReference type="SMART" id="SM00533">
    <property type="entry name" value="MUTSd"/>
    <property type="match status" value="1"/>
</dbReference>
<dbReference type="Pfam" id="PF00488">
    <property type="entry name" value="MutS_V"/>
    <property type="match status" value="1"/>
</dbReference>
<keyword evidence="2" id="KW-0547">Nucleotide-binding</keyword>
<dbReference type="GO" id="GO:0006298">
    <property type="term" value="P:mismatch repair"/>
    <property type="evidence" value="ECO:0007669"/>
    <property type="project" value="InterPro"/>
</dbReference>
<name>A0AAX4JFV8_9MICR</name>
<dbReference type="PANTHER" id="PTHR11361:SF34">
    <property type="entry name" value="DNA MISMATCH REPAIR PROTEIN MSH1, MITOCHONDRIAL"/>
    <property type="match status" value="1"/>
</dbReference>
<dbReference type="Pfam" id="PF05192">
    <property type="entry name" value="MutS_III"/>
    <property type="match status" value="1"/>
</dbReference>
<evidence type="ECO:0000259" key="6">
    <source>
        <dbReference type="PROSITE" id="PS00486"/>
    </source>
</evidence>
<dbReference type="InterPro" id="IPR000432">
    <property type="entry name" value="DNA_mismatch_repair_MutS_C"/>
</dbReference>
<dbReference type="Proteomes" id="UP001334084">
    <property type="component" value="Chromosome 11"/>
</dbReference>
<dbReference type="PANTHER" id="PTHR11361">
    <property type="entry name" value="DNA MISMATCH REPAIR PROTEIN MUTS FAMILY MEMBER"/>
    <property type="match status" value="1"/>
</dbReference>
<evidence type="ECO:0000256" key="5">
    <source>
        <dbReference type="ARBA" id="ARBA00023204"/>
    </source>
</evidence>
<gene>
    <name evidence="7" type="ORF">VNE69_11096</name>
</gene>
<dbReference type="GO" id="GO:0005634">
    <property type="term" value="C:nucleus"/>
    <property type="evidence" value="ECO:0007669"/>
    <property type="project" value="TreeGrafter"/>
</dbReference>
<keyword evidence="5" id="KW-0227">DNA damage</keyword>
<dbReference type="InterPro" id="IPR011184">
    <property type="entry name" value="DNA_mismatch_repair_Msh2"/>
</dbReference>
<dbReference type="InterPro" id="IPR027417">
    <property type="entry name" value="P-loop_NTPase"/>
</dbReference>
<dbReference type="AlphaFoldDB" id="A0AAX4JFV8"/>
<dbReference type="Gene3D" id="3.30.420.110">
    <property type="entry name" value="MutS, connector domain"/>
    <property type="match status" value="1"/>
</dbReference>
<dbReference type="KEGG" id="vnx:VNE69_11096"/>